<evidence type="ECO:0000256" key="4">
    <source>
        <dbReference type="ARBA" id="ARBA00023136"/>
    </source>
</evidence>
<dbReference type="GO" id="GO:0016020">
    <property type="term" value="C:membrane"/>
    <property type="evidence" value="ECO:0007669"/>
    <property type="project" value="UniProtKB-SubCell"/>
</dbReference>
<feature type="domain" description="TLC" evidence="7">
    <location>
        <begin position="233"/>
        <end position="463"/>
    </location>
</feature>
<dbReference type="PANTHER" id="PTHR13439:SF0">
    <property type="entry name" value="TOPOISOMERASE I DAMAGE AFFECTED PROTEIN 4"/>
    <property type="match status" value="1"/>
</dbReference>
<gene>
    <name evidence="8" type="ORF">TGRH88_028650</name>
</gene>
<evidence type="ECO:0000256" key="2">
    <source>
        <dbReference type="ARBA" id="ARBA00022692"/>
    </source>
</evidence>
<evidence type="ECO:0000256" key="3">
    <source>
        <dbReference type="ARBA" id="ARBA00022989"/>
    </source>
</evidence>
<organism evidence="8 9">
    <name type="scientific">Toxoplasma gondii</name>
    <dbReference type="NCBI Taxonomy" id="5811"/>
    <lineage>
        <taxon>Eukaryota</taxon>
        <taxon>Sar</taxon>
        <taxon>Alveolata</taxon>
        <taxon>Apicomplexa</taxon>
        <taxon>Conoidasida</taxon>
        <taxon>Coccidia</taxon>
        <taxon>Eucoccidiorida</taxon>
        <taxon>Eimeriorina</taxon>
        <taxon>Sarcocystidae</taxon>
        <taxon>Toxoplasma</taxon>
    </lineage>
</organism>
<dbReference type="PANTHER" id="PTHR13439">
    <property type="entry name" value="CT120 PROTEIN"/>
    <property type="match status" value="1"/>
</dbReference>
<evidence type="ECO:0000256" key="6">
    <source>
        <dbReference type="SAM" id="Phobius"/>
    </source>
</evidence>
<evidence type="ECO:0000313" key="9">
    <source>
        <dbReference type="Proteomes" id="UP000557509"/>
    </source>
</evidence>
<dbReference type="SMART" id="SM00724">
    <property type="entry name" value="TLC"/>
    <property type="match status" value="1"/>
</dbReference>
<dbReference type="InterPro" id="IPR006634">
    <property type="entry name" value="TLC-dom"/>
</dbReference>
<protein>
    <recommendedName>
        <fullName evidence="7">TLC domain-containing protein</fullName>
    </recommendedName>
</protein>
<comment type="caution">
    <text evidence="8">The sequence shown here is derived from an EMBL/GenBank/DDBJ whole genome shotgun (WGS) entry which is preliminary data.</text>
</comment>
<keyword evidence="4 5" id="KW-0472">Membrane</keyword>
<reference evidence="8 9" key="1">
    <citation type="submission" date="2020-03" db="EMBL/GenBank/DDBJ databases">
        <title>Genome sequence of Toxoplasma gondii RH-88 strain.</title>
        <authorList>
            <person name="Lorenzi H.A."/>
            <person name="Venepally P."/>
            <person name="Rozenberg A."/>
            <person name="Sibley D."/>
        </authorList>
    </citation>
    <scope>NUCLEOTIDE SEQUENCE [LARGE SCALE GENOMIC DNA]</scope>
    <source>
        <strain evidence="8 9">RH-88</strain>
    </source>
</reference>
<comment type="subcellular location">
    <subcellularLocation>
        <location evidence="1">Membrane</location>
        <topology evidence="1">Multi-pass membrane protein</topology>
    </subcellularLocation>
</comment>
<feature type="transmembrane region" description="Helical" evidence="6">
    <location>
        <begin position="433"/>
        <end position="455"/>
    </location>
</feature>
<feature type="transmembrane region" description="Helical" evidence="6">
    <location>
        <begin position="386"/>
        <end position="413"/>
    </location>
</feature>
<dbReference type="EMBL" id="JAAUHK010000192">
    <property type="protein sequence ID" value="KAF4643198.1"/>
    <property type="molecule type" value="Genomic_DNA"/>
</dbReference>
<dbReference type="PROSITE" id="PS50922">
    <property type="entry name" value="TLC"/>
    <property type="match status" value="1"/>
</dbReference>
<proteinExistence type="predicted"/>
<dbReference type="InterPro" id="IPR050846">
    <property type="entry name" value="TLCD"/>
</dbReference>
<feature type="transmembrane region" description="Helical" evidence="6">
    <location>
        <begin position="82"/>
        <end position="105"/>
    </location>
</feature>
<keyword evidence="3 6" id="KW-1133">Transmembrane helix</keyword>
<keyword evidence="9" id="KW-1185">Reference proteome</keyword>
<evidence type="ECO:0000256" key="1">
    <source>
        <dbReference type="ARBA" id="ARBA00004141"/>
    </source>
</evidence>
<dbReference type="Pfam" id="PF03798">
    <property type="entry name" value="TRAM_LAG1_CLN8"/>
    <property type="match status" value="1"/>
</dbReference>
<evidence type="ECO:0000313" key="8">
    <source>
        <dbReference type="EMBL" id="KAF4643198.1"/>
    </source>
</evidence>
<dbReference type="GO" id="GO:0055088">
    <property type="term" value="P:lipid homeostasis"/>
    <property type="evidence" value="ECO:0007669"/>
    <property type="project" value="TreeGrafter"/>
</dbReference>
<keyword evidence="2 5" id="KW-0812">Transmembrane</keyword>
<dbReference type="VEuPathDB" id="ToxoDB:TGME49_243760"/>
<dbReference type="Proteomes" id="UP000557509">
    <property type="component" value="Unassembled WGS sequence"/>
</dbReference>
<sequence>MRQPFFAYHEEAVSFSQPVFQNVLRSGISSRIPRTFPFNLEELDSCQTRSSRMAAFVVDGLAALSRFFSFSCEETRLTDKLWGVFCPLSPSLPLFFFLTLFWFYVHAFVSPRLPALLLPASARRQHIEKVTRIAALEAASRHRAQKTQPIRTKQGVASYTVASSSTTTSRSTTACCSEDASSSSEAVSAELAALRVYFISANANTTASLHALYLTPAALFHAVRCVVLPAAQILVAQAASQAYSSVLAHASGSEAEVRMQAEQAALHAEVEQRNNWWDTYFAHWGAAADFWDGRKDPLVIFSSYMMGSYFLWDCFECLRNLEVHKRAFLFHALLSFLAGTIQITAPGIKLSGLCSLFAASEISTPFLHFRWFLVQNGQAHTTLFRFINALTVFLFISVRLIVVPYLVFWHYWVDCLLYRHHMIPQKNISTMRMVFMMVLTLGWTLLNYFWGYLFFRSLCRHRKRSGKNRVEKDADTLRQNEGGKKEQ</sequence>
<evidence type="ECO:0000259" key="7">
    <source>
        <dbReference type="PROSITE" id="PS50922"/>
    </source>
</evidence>
<dbReference type="AlphaFoldDB" id="A0A7J6K7W6"/>
<evidence type="ECO:0000256" key="5">
    <source>
        <dbReference type="PROSITE-ProRule" id="PRU00205"/>
    </source>
</evidence>
<accession>A0A7J6K7W6</accession>
<name>A0A7J6K7W6_TOXGO</name>
<dbReference type="GO" id="GO:0005783">
    <property type="term" value="C:endoplasmic reticulum"/>
    <property type="evidence" value="ECO:0007669"/>
    <property type="project" value="TreeGrafter"/>
</dbReference>